<gene>
    <name evidence="2" type="ORF">UK23_38235</name>
</gene>
<feature type="transmembrane region" description="Helical" evidence="1">
    <location>
        <begin position="24"/>
        <end position="46"/>
    </location>
</feature>
<reference evidence="2 3" key="1">
    <citation type="submission" date="2015-02" db="EMBL/GenBank/DDBJ databases">
        <authorList>
            <person name="Ju K.-S."/>
            <person name="Doroghazi J.R."/>
            <person name="Metcalf W."/>
        </authorList>
    </citation>
    <scope>NUCLEOTIDE SEQUENCE [LARGE SCALE GENOMIC DNA]</scope>
    <source>
        <strain evidence="2 3">NRRL B-16140</strain>
    </source>
</reference>
<keyword evidence="3" id="KW-1185">Reference proteome</keyword>
<organism evidence="2 3">
    <name type="scientific">Lentzea aerocolonigenes</name>
    <name type="common">Lechevalieria aerocolonigenes</name>
    <name type="synonym">Saccharothrix aerocolonigenes</name>
    <dbReference type="NCBI Taxonomy" id="68170"/>
    <lineage>
        <taxon>Bacteria</taxon>
        <taxon>Bacillati</taxon>
        <taxon>Actinomycetota</taxon>
        <taxon>Actinomycetes</taxon>
        <taxon>Pseudonocardiales</taxon>
        <taxon>Pseudonocardiaceae</taxon>
        <taxon>Lentzea</taxon>
    </lineage>
</organism>
<evidence type="ECO:0000313" key="3">
    <source>
        <dbReference type="Proteomes" id="UP000033393"/>
    </source>
</evidence>
<dbReference type="Proteomes" id="UP000033393">
    <property type="component" value="Unassembled WGS sequence"/>
</dbReference>
<dbReference type="EMBL" id="JYJG01000363">
    <property type="protein sequence ID" value="KJK42210.1"/>
    <property type="molecule type" value="Genomic_DNA"/>
</dbReference>
<dbReference type="PATRIC" id="fig|68170.10.peg.9929"/>
<protein>
    <submittedName>
        <fullName evidence="2">Uncharacterized protein</fullName>
    </submittedName>
</protein>
<keyword evidence="1" id="KW-0472">Membrane</keyword>
<keyword evidence="1" id="KW-0812">Transmembrane</keyword>
<feature type="transmembrane region" description="Helical" evidence="1">
    <location>
        <begin position="58"/>
        <end position="84"/>
    </location>
</feature>
<sequence>MDTMVWQDEQAGRAETPQKTHSRIGFFLGAGALLAFVVSVVVTMVVGPFSDARSVMQVVVMTLGGLLAVLALLRVVVLGVLVAASARRSRR</sequence>
<name>A0A0F0GFU7_LENAE</name>
<accession>A0A0F0GFU7</accession>
<keyword evidence="1" id="KW-1133">Transmembrane helix</keyword>
<evidence type="ECO:0000256" key="1">
    <source>
        <dbReference type="SAM" id="Phobius"/>
    </source>
</evidence>
<proteinExistence type="predicted"/>
<comment type="caution">
    <text evidence="2">The sequence shown here is derived from an EMBL/GenBank/DDBJ whole genome shotgun (WGS) entry which is preliminary data.</text>
</comment>
<evidence type="ECO:0000313" key="2">
    <source>
        <dbReference type="EMBL" id="KJK42210.1"/>
    </source>
</evidence>
<dbReference type="AlphaFoldDB" id="A0A0F0GFU7"/>
<dbReference type="RefSeq" id="WP_045316667.1">
    <property type="nucleotide sequence ID" value="NZ_JYJG01000363.1"/>
</dbReference>